<evidence type="ECO:0000313" key="12">
    <source>
        <dbReference type="Proteomes" id="UP000006727"/>
    </source>
</evidence>
<accession>A0A2K1J2K6</accession>
<dbReference type="EC" id="2.4.1.207" evidence="7"/>
<dbReference type="InterPro" id="IPR044791">
    <property type="entry name" value="Beta-glucanase/XTH"/>
</dbReference>
<keyword evidence="7" id="KW-0961">Cell wall biogenesis/degradation</keyword>
<evidence type="ECO:0000256" key="7">
    <source>
        <dbReference type="RuleBase" id="RU361120"/>
    </source>
</evidence>
<dbReference type="EnsemblPlants" id="Pp3c17_3060V3.1">
    <property type="protein sequence ID" value="Pp3c17_3060V3.1"/>
    <property type="gene ID" value="Pp3c17_3060"/>
</dbReference>
<evidence type="ECO:0000259" key="9">
    <source>
        <dbReference type="PROSITE" id="PS51762"/>
    </source>
</evidence>
<keyword evidence="2 7" id="KW-0378">Hydrolase</keyword>
<dbReference type="PROSITE" id="PS01034">
    <property type="entry name" value="GH16_1"/>
    <property type="match status" value="1"/>
</dbReference>
<evidence type="ECO:0000256" key="3">
    <source>
        <dbReference type="ARBA" id="ARBA00023157"/>
    </source>
</evidence>
<dbReference type="Gramene" id="Pp3c17_3060V3.2">
    <property type="protein sequence ID" value="Pp3c17_3060V3.2"/>
    <property type="gene ID" value="Pp3c17_3060"/>
</dbReference>
<dbReference type="OMA" id="ACMANND"/>
<dbReference type="Gene3D" id="2.60.120.200">
    <property type="match status" value="1"/>
</dbReference>
<evidence type="ECO:0000256" key="6">
    <source>
        <dbReference type="PIRSR" id="PIRSR005604-1"/>
    </source>
</evidence>
<dbReference type="GO" id="GO:0016762">
    <property type="term" value="F:xyloglucan:xyloglucosyl transferase activity"/>
    <property type="evidence" value="ECO:0007669"/>
    <property type="project" value="UniProtKB-EC"/>
</dbReference>
<keyword evidence="1 7" id="KW-0808">Transferase</keyword>
<dbReference type="STRING" id="3218.A0A2K1J2K6"/>
<feature type="active site" description="Proton donor" evidence="6">
    <location>
        <position position="133"/>
    </location>
</feature>
<keyword evidence="8" id="KW-0472">Membrane</keyword>
<dbReference type="Gramene" id="Pp3c17_3060V3.1">
    <property type="protein sequence ID" value="Pp3c17_3060V3.1"/>
    <property type="gene ID" value="Pp3c17_3060"/>
</dbReference>
<organism evidence="10">
    <name type="scientific">Physcomitrium patens</name>
    <name type="common">Spreading-leaved earth moss</name>
    <name type="synonym">Physcomitrella patens</name>
    <dbReference type="NCBI Taxonomy" id="3218"/>
    <lineage>
        <taxon>Eukaryota</taxon>
        <taxon>Viridiplantae</taxon>
        <taxon>Streptophyta</taxon>
        <taxon>Embryophyta</taxon>
        <taxon>Bryophyta</taxon>
        <taxon>Bryophytina</taxon>
        <taxon>Bryopsida</taxon>
        <taxon>Funariidae</taxon>
        <taxon>Funariales</taxon>
        <taxon>Funariaceae</taxon>
        <taxon>Physcomitrium</taxon>
    </lineage>
</organism>
<dbReference type="RefSeq" id="XP_024401214.1">
    <property type="nucleotide sequence ID" value="XM_024545446.2"/>
</dbReference>
<dbReference type="InterPro" id="IPR016455">
    <property type="entry name" value="XTH"/>
</dbReference>
<gene>
    <name evidence="11" type="primary">LOC112294694</name>
    <name evidence="10" type="ORF">PHYPA_021609</name>
</gene>
<evidence type="ECO:0000313" key="11">
    <source>
        <dbReference type="EnsemblPlants" id="Pp3c17_3060V3.1"/>
    </source>
</evidence>
<evidence type="ECO:0000256" key="2">
    <source>
        <dbReference type="ARBA" id="ARBA00022801"/>
    </source>
</evidence>
<keyword evidence="12" id="KW-1185">Reference proteome</keyword>
<feature type="transmembrane region" description="Helical" evidence="8">
    <location>
        <begin position="21"/>
        <end position="41"/>
    </location>
</feature>
<dbReference type="GO" id="GO:0010411">
    <property type="term" value="P:xyloglucan metabolic process"/>
    <property type="evidence" value="ECO:0007669"/>
    <property type="project" value="InterPro"/>
</dbReference>
<feature type="domain" description="GH16" evidence="9">
    <location>
        <begin position="35"/>
        <end position="243"/>
    </location>
</feature>
<dbReference type="EnsemblPlants" id="Pp3c17_3060V3.2">
    <property type="protein sequence ID" value="Pp3c17_3060V3.2"/>
    <property type="gene ID" value="Pp3c17_3060"/>
</dbReference>
<dbReference type="SUPFAM" id="SSF49899">
    <property type="entry name" value="Concanavalin A-like lectins/glucanases"/>
    <property type="match status" value="1"/>
</dbReference>
<evidence type="ECO:0000256" key="1">
    <source>
        <dbReference type="ARBA" id="ARBA00022679"/>
    </source>
</evidence>
<keyword evidence="5 7" id="KW-0326">Glycosidase</keyword>
<comment type="PTM">
    <text evidence="7">Contains at least one intrachain disulfide bond essential for its enzymatic activity.</text>
</comment>
<dbReference type="EMBL" id="ABEU02000017">
    <property type="protein sequence ID" value="PNR35759.1"/>
    <property type="molecule type" value="Genomic_DNA"/>
</dbReference>
<dbReference type="GO" id="GO:0048046">
    <property type="term" value="C:apoplast"/>
    <property type="evidence" value="ECO:0007669"/>
    <property type="project" value="UniProtKB-SubCell"/>
</dbReference>
<name>A0A2K1J2K6_PHYPA</name>
<dbReference type="Pfam" id="PF00722">
    <property type="entry name" value="Glyco_hydro_16"/>
    <property type="match status" value="1"/>
</dbReference>
<keyword evidence="7" id="KW-0052">Apoplast</keyword>
<dbReference type="Pfam" id="PF06955">
    <property type="entry name" value="XET_C"/>
    <property type="match status" value="1"/>
</dbReference>
<dbReference type="OrthoDB" id="4781at2759"/>
<dbReference type="PROSITE" id="PS51762">
    <property type="entry name" value="GH16_2"/>
    <property type="match status" value="1"/>
</dbReference>
<reference evidence="10 12" key="1">
    <citation type="journal article" date="2008" name="Science">
        <title>The Physcomitrella genome reveals evolutionary insights into the conquest of land by plants.</title>
        <authorList>
            <person name="Rensing S."/>
            <person name="Lang D."/>
            <person name="Zimmer A."/>
            <person name="Terry A."/>
            <person name="Salamov A."/>
            <person name="Shapiro H."/>
            <person name="Nishiyama T."/>
            <person name="Perroud P.-F."/>
            <person name="Lindquist E."/>
            <person name="Kamisugi Y."/>
            <person name="Tanahashi T."/>
            <person name="Sakakibara K."/>
            <person name="Fujita T."/>
            <person name="Oishi K."/>
            <person name="Shin-I T."/>
            <person name="Kuroki Y."/>
            <person name="Toyoda A."/>
            <person name="Suzuki Y."/>
            <person name="Hashimoto A."/>
            <person name="Yamaguchi K."/>
            <person name="Sugano A."/>
            <person name="Kohara Y."/>
            <person name="Fujiyama A."/>
            <person name="Anterola A."/>
            <person name="Aoki S."/>
            <person name="Ashton N."/>
            <person name="Barbazuk W.B."/>
            <person name="Barker E."/>
            <person name="Bennetzen J."/>
            <person name="Bezanilla M."/>
            <person name="Blankenship R."/>
            <person name="Cho S.H."/>
            <person name="Dutcher S."/>
            <person name="Estelle M."/>
            <person name="Fawcett J.A."/>
            <person name="Gundlach H."/>
            <person name="Hanada K."/>
            <person name="Heyl A."/>
            <person name="Hicks K.A."/>
            <person name="Hugh J."/>
            <person name="Lohr M."/>
            <person name="Mayer K."/>
            <person name="Melkozernov A."/>
            <person name="Murata T."/>
            <person name="Nelson D."/>
            <person name="Pils B."/>
            <person name="Prigge M."/>
            <person name="Reiss B."/>
            <person name="Renner T."/>
            <person name="Rombauts S."/>
            <person name="Rushton P."/>
            <person name="Sanderfoot A."/>
            <person name="Schween G."/>
            <person name="Shiu S.-H."/>
            <person name="Stueber K."/>
            <person name="Theodoulou F.L."/>
            <person name="Tu H."/>
            <person name="Van de Peer Y."/>
            <person name="Verrier P.J."/>
            <person name="Waters E."/>
            <person name="Wood A."/>
            <person name="Yang L."/>
            <person name="Cove D."/>
            <person name="Cuming A."/>
            <person name="Hasebe M."/>
            <person name="Lucas S."/>
            <person name="Mishler D.B."/>
            <person name="Reski R."/>
            <person name="Grigoriev I."/>
            <person name="Quatrano R.S."/>
            <person name="Boore J.L."/>
        </authorList>
    </citation>
    <scope>NUCLEOTIDE SEQUENCE [LARGE SCALE GENOMIC DNA]</scope>
    <source>
        <strain evidence="11 12">cv. Gransden 2004</strain>
    </source>
</reference>
<sequence>MQISSREVLGRITGRMGSRTCTLLRAVLVFSLAISVVTGIVPETSASEAEDQPTFLRHFWSTSDKHHYKLSEGGEVAELVLDQKAAAGFASKTRYLFGRFSVQMKVHPGDSAGTVSTFYTSSLSGKHDELDFEFLGNEAGKPYVLQTNVYSSGVGDREQRIRLWFDPTEDFHTYEIHWNKEIVIFMVDDTPIRIFKNNEDLGVPYPSQQAMSVFASLWNGEDWATQNGAIKLNWEKAPFVASYRGYEVEGCEVPWYEGNVTYCMTSPDMDVMLRRATIHTLTTRQQARLQWVTENLQVYDYCKDFVRYPTQGPECSRNSGLQIIGPLPLKYLNGLQALGESRASE</sequence>
<keyword evidence="3" id="KW-1015">Disulfide bond</keyword>
<keyword evidence="7" id="KW-0134">Cell wall</keyword>
<keyword evidence="8" id="KW-0812">Transmembrane</keyword>
<evidence type="ECO:0000256" key="5">
    <source>
        <dbReference type="ARBA" id="ARBA00023295"/>
    </source>
</evidence>
<dbReference type="AlphaFoldDB" id="A0A2K1J2K6"/>
<dbReference type="InterPro" id="IPR008263">
    <property type="entry name" value="GH16_AS"/>
</dbReference>
<evidence type="ECO:0000256" key="4">
    <source>
        <dbReference type="ARBA" id="ARBA00023180"/>
    </source>
</evidence>
<comment type="subcellular location">
    <subcellularLocation>
        <location evidence="7">Secreted</location>
        <location evidence="7">Cell wall</location>
    </subcellularLocation>
    <subcellularLocation>
        <location evidence="7">Secreted</location>
        <location evidence="7">Extracellular space</location>
        <location evidence="7">Apoplast</location>
    </subcellularLocation>
</comment>
<dbReference type="GO" id="GO:0004553">
    <property type="term" value="F:hydrolase activity, hydrolyzing O-glycosyl compounds"/>
    <property type="evidence" value="ECO:0007669"/>
    <property type="project" value="InterPro"/>
</dbReference>
<dbReference type="Gramene" id="Pp3c17_3060V3.4">
    <property type="protein sequence ID" value="Pp3c17_3060V3.4"/>
    <property type="gene ID" value="Pp3c17_3060"/>
</dbReference>
<dbReference type="GeneID" id="112294694"/>
<dbReference type="KEGG" id="ppp:112294694"/>
<dbReference type="PaxDb" id="3218-PP1S193_16V6.1"/>
<comment type="function">
    <text evidence="7">Catalyzes xyloglucan endohydrolysis (XEH) and/or endotransglycosylation (XET). Cleaves and religates xyloglucan polymers, an essential constituent of the primary cell wall, and thereby participates in cell wall construction of growing tissues.</text>
</comment>
<dbReference type="InterPro" id="IPR010713">
    <property type="entry name" value="XET_C"/>
</dbReference>
<feature type="active site" description="Nucleophile" evidence="6">
    <location>
        <position position="129"/>
    </location>
</feature>
<dbReference type="Gramene" id="Pp3c17_3060V3.3">
    <property type="protein sequence ID" value="Pp3c17_3060V3.3"/>
    <property type="gene ID" value="Pp3c17_3060"/>
</dbReference>
<dbReference type="CDD" id="cd02176">
    <property type="entry name" value="GH16_XET"/>
    <property type="match status" value="1"/>
</dbReference>
<keyword evidence="4" id="KW-0325">Glycoprotein</keyword>
<dbReference type="PANTHER" id="PTHR31062">
    <property type="entry name" value="XYLOGLUCAN ENDOTRANSGLUCOSYLASE/HYDROLASE PROTEIN 8-RELATED"/>
    <property type="match status" value="1"/>
</dbReference>
<reference evidence="10 12" key="2">
    <citation type="journal article" date="2018" name="Plant J.">
        <title>The Physcomitrella patens chromosome-scale assembly reveals moss genome structure and evolution.</title>
        <authorList>
            <person name="Lang D."/>
            <person name="Ullrich K.K."/>
            <person name="Murat F."/>
            <person name="Fuchs J."/>
            <person name="Jenkins J."/>
            <person name="Haas F.B."/>
            <person name="Piednoel M."/>
            <person name="Gundlach H."/>
            <person name="Van Bel M."/>
            <person name="Meyberg R."/>
            <person name="Vives C."/>
            <person name="Morata J."/>
            <person name="Symeonidi A."/>
            <person name="Hiss M."/>
            <person name="Muchero W."/>
            <person name="Kamisugi Y."/>
            <person name="Saleh O."/>
            <person name="Blanc G."/>
            <person name="Decker E.L."/>
            <person name="van Gessel N."/>
            <person name="Grimwood J."/>
            <person name="Hayes R.D."/>
            <person name="Graham S.W."/>
            <person name="Gunter L.E."/>
            <person name="McDaniel S.F."/>
            <person name="Hoernstein S.N.W."/>
            <person name="Larsson A."/>
            <person name="Li F.W."/>
            <person name="Perroud P.F."/>
            <person name="Phillips J."/>
            <person name="Ranjan P."/>
            <person name="Rokshar D.S."/>
            <person name="Rothfels C.J."/>
            <person name="Schneider L."/>
            <person name="Shu S."/>
            <person name="Stevenson D.W."/>
            <person name="Thummler F."/>
            <person name="Tillich M."/>
            <person name="Villarreal Aguilar J.C."/>
            <person name="Widiez T."/>
            <person name="Wong G.K."/>
            <person name="Wymore A."/>
            <person name="Zhang Y."/>
            <person name="Zimmer A.D."/>
            <person name="Quatrano R.S."/>
            <person name="Mayer K.F.X."/>
            <person name="Goodstein D."/>
            <person name="Casacuberta J.M."/>
            <person name="Vandepoele K."/>
            <person name="Reski R."/>
            <person name="Cuming A.C."/>
            <person name="Tuskan G.A."/>
            <person name="Maumus F."/>
            <person name="Salse J."/>
            <person name="Schmutz J."/>
            <person name="Rensing S.A."/>
        </authorList>
    </citation>
    <scope>NUCLEOTIDE SEQUENCE [LARGE SCALE GENOMIC DNA]</scope>
    <source>
        <strain evidence="11 12">cv. Gransden 2004</strain>
    </source>
</reference>
<dbReference type="GO" id="GO:0071555">
    <property type="term" value="P:cell wall organization"/>
    <property type="evidence" value="ECO:0007669"/>
    <property type="project" value="UniProtKB-KW"/>
</dbReference>
<evidence type="ECO:0000313" key="10">
    <source>
        <dbReference type="EMBL" id="PNR35759.1"/>
    </source>
</evidence>
<dbReference type="InterPro" id="IPR008264">
    <property type="entry name" value="Beta_glucanase"/>
</dbReference>
<dbReference type="InterPro" id="IPR000757">
    <property type="entry name" value="Beta-glucanase-like"/>
</dbReference>
<dbReference type="RefSeq" id="XP_073396473.1">
    <property type="nucleotide sequence ID" value="XM_073540372.1"/>
</dbReference>
<reference evidence="11" key="3">
    <citation type="submission" date="2020-12" db="UniProtKB">
        <authorList>
            <consortium name="EnsemblPlants"/>
        </authorList>
    </citation>
    <scope>IDENTIFICATION</scope>
</reference>
<dbReference type="GO" id="GO:0042546">
    <property type="term" value="P:cell wall biogenesis"/>
    <property type="evidence" value="ECO:0007669"/>
    <property type="project" value="InterPro"/>
</dbReference>
<evidence type="ECO:0000256" key="8">
    <source>
        <dbReference type="SAM" id="Phobius"/>
    </source>
</evidence>
<keyword evidence="8" id="KW-1133">Transmembrane helix</keyword>
<dbReference type="Proteomes" id="UP000006727">
    <property type="component" value="Chromosome 17"/>
</dbReference>
<keyword evidence="7" id="KW-0964">Secreted</keyword>
<dbReference type="EnsemblPlants" id="Pp3c17_3060V3.3">
    <property type="protein sequence ID" value="Pp3c17_3060V3.3"/>
    <property type="gene ID" value="Pp3c17_3060"/>
</dbReference>
<dbReference type="RefSeq" id="XP_024401212.1">
    <property type="nucleotide sequence ID" value="XM_024545444.2"/>
</dbReference>
<dbReference type="EnsemblPlants" id="Pp3c17_3060V3.4">
    <property type="protein sequence ID" value="Pp3c17_3060V3.4"/>
    <property type="gene ID" value="Pp3c17_3060"/>
</dbReference>
<protein>
    <recommendedName>
        <fullName evidence="7">Xyloglucan endotransglucosylase/hydrolase</fullName>
        <ecNumber evidence="7">2.4.1.207</ecNumber>
    </recommendedName>
</protein>
<proteinExistence type="inferred from homology"/>
<comment type="similarity">
    <text evidence="7">Belongs to the glycosyl hydrolase 16 family.</text>
</comment>
<dbReference type="PIRSF" id="PIRSF005604">
    <property type="entry name" value="XET"/>
    <property type="match status" value="1"/>
</dbReference>
<dbReference type="InterPro" id="IPR013320">
    <property type="entry name" value="ConA-like_dom_sf"/>
</dbReference>
<dbReference type="PRINTS" id="PR00737">
    <property type="entry name" value="GLHYDRLASE16"/>
</dbReference>